<dbReference type="RefSeq" id="WP_134517563.1">
    <property type="nucleotide sequence ID" value="NZ_SOHE01000002.1"/>
</dbReference>
<evidence type="ECO:0000313" key="2">
    <source>
        <dbReference type="Proteomes" id="UP000297447"/>
    </source>
</evidence>
<protein>
    <submittedName>
        <fullName evidence="1">Uncharacterized protein</fullName>
    </submittedName>
</protein>
<comment type="caution">
    <text evidence="1">The sequence shown here is derived from an EMBL/GenBank/DDBJ whole genome shotgun (WGS) entry which is preliminary data.</text>
</comment>
<dbReference type="AlphaFoldDB" id="A0A4R9AB28"/>
<proteinExistence type="predicted"/>
<dbReference type="OrthoDB" id="4977279at2"/>
<accession>A0A4R9AB28</accession>
<dbReference type="EMBL" id="SOHE01000002">
    <property type="protein sequence ID" value="TFD56082.1"/>
    <property type="molecule type" value="Genomic_DNA"/>
</dbReference>
<name>A0A4R9AB28_9MICO</name>
<evidence type="ECO:0000313" key="1">
    <source>
        <dbReference type="EMBL" id="TFD56082.1"/>
    </source>
</evidence>
<organism evidence="1 2">
    <name type="scientific">Cryobacterium frigoriphilum</name>
    <dbReference type="NCBI Taxonomy" id="1259150"/>
    <lineage>
        <taxon>Bacteria</taxon>
        <taxon>Bacillati</taxon>
        <taxon>Actinomycetota</taxon>
        <taxon>Actinomycetes</taxon>
        <taxon>Micrococcales</taxon>
        <taxon>Microbacteriaceae</taxon>
        <taxon>Cryobacterium</taxon>
    </lineage>
</organism>
<dbReference type="Proteomes" id="UP000297447">
    <property type="component" value="Unassembled WGS sequence"/>
</dbReference>
<reference evidence="1 2" key="1">
    <citation type="submission" date="2019-03" db="EMBL/GenBank/DDBJ databases">
        <title>Genomics of glacier-inhabiting Cryobacterium strains.</title>
        <authorList>
            <person name="Liu Q."/>
            <person name="Xin Y.-H."/>
        </authorList>
    </citation>
    <scope>NUCLEOTIDE SEQUENCE [LARGE SCALE GENOMIC DNA]</scope>
    <source>
        <strain evidence="1 2">Hh14</strain>
    </source>
</reference>
<sequence length="209" mass="22804">MSRQIALADYSIVLPGTWAQIPMQSREAASARISALVKKQVGMNDRLARHRRDVRDQLLDAALQAQAAHALSFAISLELAPGVPFPASMLGSRTPWPPRATDAPGTPALAVTPEDRLRRDFPAATFVAGSAGPIARRTQHGTREWGDTTTQTLSLDYWLPVPGAAELLQFTISAPMVEGYELFTELFDMIMSTVSWHPEPEAATERVEA</sequence>
<gene>
    <name evidence="1" type="ORF">E3T55_00085</name>
</gene>
<keyword evidence="2" id="KW-1185">Reference proteome</keyword>